<evidence type="ECO:0000256" key="2">
    <source>
        <dbReference type="ARBA" id="ARBA00023125"/>
    </source>
</evidence>
<dbReference type="SUPFAM" id="SSF46689">
    <property type="entry name" value="Homeodomain-like"/>
    <property type="match status" value="1"/>
</dbReference>
<keyword evidence="1" id="KW-0805">Transcription regulation</keyword>
<organism evidence="6 7">
    <name type="scientific">Candidatus Entotheonella gemina</name>
    <dbReference type="NCBI Taxonomy" id="1429439"/>
    <lineage>
        <taxon>Bacteria</taxon>
        <taxon>Pseudomonadati</taxon>
        <taxon>Nitrospinota/Tectimicrobiota group</taxon>
        <taxon>Candidatus Tectimicrobiota</taxon>
        <taxon>Candidatus Entotheonellia</taxon>
        <taxon>Candidatus Entotheonellales</taxon>
        <taxon>Candidatus Entotheonellaceae</taxon>
        <taxon>Candidatus Entotheonella</taxon>
    </lineage>
</organism>
<evidence type="ECO:0000256" key="3">
    <source>
        <dbReference type="ARBA" id="ARBA00023163"/>
    </source>
</evidence>
<keyword evidence="2 4" id="KW-0238">DNA-binding</keyword>
<dbReference type="GO" id="GO:0003677">
    <property type="term" value="F:DNA binding"/>
    <property type="evidence" value="ECO:0007669"/>
    <property type="project" value="UniProtKB-UniRule"/>
</dbReference>
<protein>
    <recommendedName>
        <fullName evidence="5">HTH tetR-type domain-containing protein</fullName>
    </recommendedName>
</protein>
<evidence type="ECO:0000313" key="6">
    <source>
        <dbReference type="EMBL" id="ETW92488.1"/>
    </source>
</evidence>
<evidence type="ECO:0000256" key="4">
    <source>
        <dbReference type="PROSITE-ProRule" id="PRU00335"/>
    </source>
</evidence>
<dbReference type="InterPro" id="IPR001647">
    <property type="entry name" value="HTH_TetR"/>
</dbReference>
<keyword evidence="7" id="KW-1185">Reference proteome</keyword>
<evidence type="ECO:0000256" key="1">
    <source>
        <dbReference type="ARBA" id="ARBA00023015"/>
    </source>
</evidence>
<keyword evidence="3" id="KW-0804">Transcription</keyword>
<dbReference type="InterPro" id="IPR011075">
    <property type="entry name" value="TetR_C"/>
</dbReference>
<feature type="non-terminal residue" evidence="6">
    <location>
        <position position="1"/>
    </location>
</feature>
<dbReference type="PANTHER" id="PTHR47506">
    <property type="entry name" value="TRANSCRIPTIONAL REGULATORY PROTEIN"/>
    <property type="match status" value="1"/>
</dbReference>
<comment type="caution">
    <text evidence="6">The sequence shown here is derived from an EMBL/GenBank/DDBJ whole genome shotgun (WGS) entry which is preliminary data.</text>
</comment>
<dbReference type="SUPFAM" id="SSF48498">
    <property type="entry name" value="Tetracyclin repressor-like, C-terminal domain"/>
    <property type="match status" value="1"/>
</dbReference>
<accession>W4L311</accession>
<sequence>VATSYAGVNKGSFYHFFPSKQALVLAVIEAYAQDLQQRWHVALSVTCSPLERLQRVFEATYEAHRHLVDNHGQMMGCPLGNFAVELSCQDDVIRQKLAETFDGWTGVIEGMLREAAANGDLPALDVDTTAQTLIAYFEGVLLLAKTQNDPGVVKKLARGAVYLVEAAARARLYE</sequence>
<dbReference type="PANTHER" id="PTHR47506:SF1">
    <property type="entry name" value="HTH-TYPE TRANSCRIPTIONAL REGULATOR YJDC"/>
    <property type="match status" value="1"/>
</dbReference>
<dbReference type="AlphaFoldDB" id="W4L311"/>
<dbReference type="Pfam" id="PF00440">
    <property type="entry name" value="TetR_N"/>
    <property type="match status" value="1"/>
</dbReference>
<dbReference type="Proteomes" id="UP000019140">
    <property type="component" value="Unassembled WGS sequence"/>
</dbReference>
<dbReference type="Gene3D" id="1.10.357.10">
    <property type="entry name" value="Tetracycline Repressor, domain 2"/>
    <property type="match status" value="1"/>
</dbReference>
<name>W4L311_9BACT</name>
<gene>
    <name evidence="6" type="ORF">ETSY2_53295</name>
</gene>
<evidence type="ECO:0000313" key="7">
    <source>
        <dbReference type="Proteomes" id="UP000019140"/>
    </source>
</evidence>
<dbReference type="InterPro" id="IPR036271">
    <property type="entry name" value="Tet_transcr_reg_TetR-rel_C_sf"/>
</dbReference>
<feature type="domain" description="HTH tetR-type" evidence="5">
    <location>
        <begin position="1"/>
        <end position="35"/>
    </location>
</feature>
<proteinExistence type="predicted"/>
<comment type="caution">
    <text evidence="4">Lacks conserved residue(s) required for the propagation of feature annotation.</text>
</comment>
<reference evidence="6 7" key="1">
    <citation type="journal article" date="2014" name="Nature">
        <title>An environmental bacterial taxon with a large and distinct metabolic repertoire.</title>
        <authorList>
            <person name="Wilson M.C."/>
            <person name="Mori T."/>
            <person name="Ruckert C."/>
            <person name="Uria A.R."/>
            <person name="Helf M.J."/>
            <person name="Takada K."/>
            <person name="Gernert C."/>
            <person name="Steffens U.A."/>
            <person name="Heycke N."/>
            <person name="Schmitt S."/>
            <person name="Rinke C."/>
            <person name="Helfrich E.J."/>
            <person name="Brachmann A.O."/>
            <person name="Gurgui C."/>
            <person name="Wakimoto T."/>
            <person name="Kracht M."/>
            <person name="Crusemann M."/>
            <person name="Hentschel U."/>
            <person name="Abe I."/>
            <person name="Matsunaga S."/>
            <person name="Kalinowski J."/>
            <person name="Takeyama H."/>
            <person name="Piel J."/>
        </authorList>
    </citation>
    <scope>NUCLEOTIDE SEQUENCE [LARGE SCALE GENOMIC DNA]</scope>
    <source>
        <strain evidence="7">TSY2</strain>
    </source>
</reference>
<evidence type="ECO:0000259" key="5">
    <source>
        <dbReference type="PROSITE" id="PS50977"/>
    </source>
</evidence>
<dbReference type="InterPro" id="IPR009057">
    <property type="entry name" value="Homeodomain-like_sf"/>
</dbReference>
<dbReference type="Pfam" id="PF16925">
    <property type="entry name" value="TetR_C_13"/>
    <property type="match status" value="1"/>
</dbReference>
<dbReference type="HOGENOM" id="CLU_1535653_0_0_7"/>
<dbReference type="EMBL" id="AZHX01002886">
    <property type="protein sequence ID" value="ETW92488.1"/>
    <property type="molecule type" value="Genomic_DNA"/>
</dbReference>
<dbReference type="PROSITE" id="PS50977">
    <property type="entry name" value="HTH_TETR_2"/>
    <property type="match status" value="1"/>
</dbReference>
<dbReference type="Gene3D" id="1.10.10.60">
    <property type="entry name" value="Homeodomain-like"/>
    <property type="match status" value="1"/>
</dbReference>